<comment type="cofactor">
    <cofactor evidence="1">
        <name>Ca(2+)</name>
        <dbReference type="ChEBI" id="CHEBI:29108"/>
    </cofactor>
</comment>
<evidence type="ECO:0000256" key="2">
    <source>
        <dbReference type="ARBA" id="ARBA00004319"/>
    </source>
</evidence>
<dbReference type="InterPro" id="IPR040497">
    <property type="entry name" value="Glyco_transf_24"/>
</dbReference>
<feature type="domain" description="UDP-glucose:glycoprotein glucosyltransferase thioredoxin-like" evidence="14">
    <location>
        <begin position="675"/>
        <end position="888"/>
    </location>
</feature>
<feature type="signal peptide" evidence="10">
    <location>
        <begin position="1"/>
        <end position="23"/>
    </location>
</feature>
<feature type="compositionally biased region" description="Basic and acidic residues" evidence="9">
    <location>
        <begin position="253"/>
        <end position="264"/>
    </location>
</feature>
<keyword evidence="7" id="KW-0256">Endoplasmic reticulum</keyword>
<comment type="similarity">
    <text evidence="4">Belongs to the glycosyltransferase 8 family.</text>
</comment>
<feature type="chain" id="PRO_5042613506" evidence="10">
    <location>
        <begin position="24"/>
        <end position="1559"/>
    </location>
</feature>
<evidence type="ECO:0000256" key="1">
    <source>
        <dbReference type="ARBA" id="ARBA00001913"/>
    </source>
</evidence>
<keyword evidence="17" id="KW-1185">Reference proteome</keyword>
<feature type="domain" description="UGGT thioredoxin-like" evidence="12">
    <location>
        <begin position="275"/>
        <end position="405"/>
    </location>
</feature>
<dbReference type="InterPro" id="IPR040694">
    <property type="entry name" value="UGGT_TRXL_2"/>
</dbReference>
<comment type="pathway">
    <text evidence="3">Protein modification; protein glycosylation.</text>
</comment>
<dbReference type="InterPro" id="IPR040525">
    <property type="entry name" value="UGGT_TRXL_4"/>
</dbReference>
<evidence type="ECO:0000259" key="13">
    <source>
        <dbReference type="Pfam" id="PF18402"/>
    </source>
</evidence>
<sequence length="1559" mass="174637">MASTKSVGWRAAIVCFFIALANAVPSVNVELRTHFGAPPYLVELLETAAEENATSYFPLLDRIAGGYFDSLKTDEELYKKFRTLLQEEEHLGKEELSSFDYALALHSAAPRIEAHYQYYNTTIVHSIAESERVGCESWVYVPFSGQRYCSAELDEASAKPMGKAGEDLHQLPFDRVLGNKLSDRPAVLYADILSESFRKFHNTLSKTAKDGKTSYRVRYKPTPGQESRPLTVSGYGVELALKRTDYIVIDDRQAEEEKKDESVKTGEATLSEEELSDLRPLQQSELRGLGMKAASFVMGSANPFDTLLRLSQDFPKHSSAIAATNVSEEFKAEHVANRDVLLPPGLNVLWINGVQIMGRDIDAYALLEHLRHERKMINGVRGIGLSGPEAIDLLSHEAITASQVEQEVQRYDWRDEHEGGNVIIWMNDIEKDKRYAEWPSSPQALLQRVFPGQLPPVRKDIHNLVVPVDFADYTDAVLVSESLRGFIQRKIPIRFGLVPQINSQASAEQAKVVYYLIDRYGLAAALDYLEKSVESAGRKHGAVNQKIFESTIEEREVRPNKVALPLKDVLGDETINSRYKGAQAYIARLGSSDAVPPVLVNGVPVVRSEEWLQLMSQRVGMDLRMVQHAVFEGTLGEDDYLPNVFLEKASLRRNPDVIPEDDKDVRHLNLGEVPVFADLPSSPANKDTIERELVHLTVVADMDSEEGFEQLMEALLFQREHDNTEVAFLHVPRGDTVKTRLASDYDKSTGKDFLKDLLEQYDRLLAEEGSENAPDYTLRHKVYGKLYSAASMESTPEIDEQVRSVWAPFGNIVSAIGMTPGKKALVMNGRVAGPMNDTVGLEVSDLETLLSYERKKRLLPAALAIEAHGLSDKASTPLSFARMSNLIALSMVSDVPEGIFEAAPTVRTDIFKKWNASQTAIHVGDPETATIQIFASIDPASELAQKWTAIIKVLSELDGVYTRLFLNPKERLEEIPIKRFYRQVLGSKPAFESDGSLSGIGAHFGGLPAEALLNMGMEVPPSWLVAPKDTVHDLDNIKLSAVKSDTNIEAVYELKHILIEGHSRDVSTGPPPRGVQLVLGTELDPHFSDTIIMANLGYFQFKANPGLYNLALQKGRSEEIFNIDSAGTLGYAAQAGDSTTEIALMSFRGSTLYPRLSRKPGMEEEDVLEPSKSALESLAEGAGNLLDQVGLKSSQASKYLSKAAKLGSGLMPGTGKTANSAGGHADINIFSVASGHLYERMLNIMMVSVMKHTNHSVKFWFIEQFLSPSFKDFLPIMAAEYGFKYEMVTYKWPHWLRGQKEKQREIWGYKILFLDVLFPLDLDKVIFVDADQIVRTDMYDLVQHDLEGAPYGFTPMCDSRTEMEGFRFWKQGYWKNFLKGLPYHISALYVVDLKRFRQMAAGDRLRQNYHQLSADPNSLSNLDQDLPNHMQSLLPIHSLPQEWLWCETWCSDESLKDAKTIDLCNNPQTKEPKLDRARRQVPEWTEYDDEIAIVAKRYKEQQGRGAAAGSKAEERASSGMADVHSGGNEESIQERLQREDAERERKKQEKKHERVRDEL</sequence>
<comment type="caution">
    <text evidence="16">The sequence shown here is derived from an EMBL/GenBank/DDBJ whole genome shotgun (WGS) entry which is preliminary data.</text>
</comment>
<dbReference type="Pfam" id="PF18402">
    <property type="entry name" value="Thioredoxin_14"/>
    <property type="match status" value="1"/>
</dbReference>
<accession>A0AAI9ED34</accession>
<dbReference type="InterPro" id="IPR029044">
    <property type="entry name" value="Nucleotide-diphossugar_trans"/>
</dbReference>
<evidence type="ECO:0000259" key="11">
    <source>
        <dbReference type="Pfam" id="PF18400"/>
    </source>
</evidence>
<dbReference type="InterPro" id="IPR009448">
    <property type="entry name" value="UDP-g_GGtrans"/>
</dbReference>
<evidence type="ECO:0000256" key="4">
    <source>
        <dbReference type="ARBA" id="ARBA00006351"/>
    </source>
</evidence>
<gene>
    <name evidence="16" type="ORF">LECACI_7A006877</name>
</gene>
<evidence type="ECO:0000259" key="15">
    <source>
        <dbReference type="Pfam" id="PF18404"/>
    </source>
</evidence>
<keyword evidence="8" id="KW-0325">Glycoprotein</keyword>
<evidence type="ECO:0000256" key="8">
    <source>
        <dbReference type="ARBA" id="ARBA00023180"/>
    </source>
</evidence>
<dbReference type="SUPFAM" id="SSF53448">
    <property type="entry name" value="Nucleotide-diphospho-sugar transferases"/>
    <property type="match status" value="1"/>
</dbReference>
<dbReference type="GO" id="GO:0005788">
    <property type="term" value="C:endoplasmic reticulum lumen"/>
    <property type="evidence" value="ECO:0007669"/>
    <property type="project" value="UniProtKB-SubCell"/>
</dbReference>
<evidence type="ECO:0000313" key="17">
    <source>
        <dbReference type="Proteomes" id="UP001296104"/>
    </source>
</evidence>
<dbReference type="Gene3D" id="3.90.550.10">
    <property type="entry name" value="Spore Coat Polysaccharide Biosynthesis Protein SpsA, Chain A"/>
    <property type="match status" value="1"/>
</dbReference>
<evidence type="ECO:0000259" key="14">
    <source>
        <dbReference type="Pfam" id="PF18403"/>
    </source>
</evidence>
<feature type="region of interest" description="Disordered" evidence="9">
    <location>
        <begin position="253"/>
        <end position="276"/>
    </location>
</feature>
<dbReference type="Pfam" id="PF06427">
    <property type="entry name" value="UDP-g_GGTase"/>
    <property type="match status" value="1"/>
</dbReference>
<feature type="compositionally biased region" description="Basic and acidic residues" evidence="9">
    <location>
        <begin position="1532"/>
        <end position="1559"/>
    </location>
</feature>
<evidence type="ECO:0000313" key="16">
    <source>
        <dbReference type="EMBL" id="CAK4031719.1"/>
    </source>
</evidence>
<name>A0AAI9ED34_9PEZI</name>
<proteinExistence type="inferred from homology"/>
<reference evidence="16" key="1">
    <citation type="submission" date="2023-11" db="EMBL/GenBank/DDBJ databases">
        <authorList>
            <person name="Alioto T."/>
            <person name="Alioto T."/>
            <person name="Gomez Garrido J."/>
        </authorList>
    </citation>
    <scope>NUCLEOTIDE SEQUENCE</scope>
</reference>
<dbReference type="PANTHER" id="PTHR11226">
    <property type="entry name" value="UDP-GLUCOSE GLYCOPROTEIN:GLUCOSYLTRANSFERASE"/>
    <property type="match status" value="1"/>
</dbReference>
<keyword evidence="5" id="KW-0808">Transferase</keyword>
<protein>
    <submittedName>
        <fullName evidence="16">Glycosyltransferase family 24</fullName>
    </submittedName>
</protein>
<dbReference type="PANTHER" id="PTHR11226:SF0">
    <property type="entry name" value="UDP-GLUCOSE:GLYCOPROTEIN GLUCOSYLTRANSFERASE"/>
    <property type="match status" value="1"/>
</dbReference>
<dbReference type="FunFam" id="3.90.550.10:FF:000065">
    <property type="entry name" value="UDP-glucose:glycoprotein glucosyltransferase, putative"/>
    <property type="match status" value="1"/>
</dbReference>
<dbReference type="GO" id="GO:0003980">
    <property type="term" value="F:UDP-glucose:glycoprotein glucosyltransferase activity"/>
    <property type="evidence" value="ECO:0007669"/>
    <property type="project" value="InterPro"/>
</dbReference>
<evidence type="ECO:0000256" key="10">
    <source>
        <dbReference type="SAM" id="SignalP"/>
    </source>
</evidence>
<organism evidence="16 17">
    <name type="scientific">Lecanosticta acicola</name>
    <dbReference type="NCBI Taxonomy" id="111012"/>
    <lineage>
        <taxon>Eukaryota</taxon>
        <taxon>Fungi</taxon>
        <taxon>Dikarya</taxon>
        <taxon>Ascomycota</taxon>
        <taxon>Pezizomycotina</taxon>
        <taxon>Dothideomycetes</taxon>
        <taxon>Dothideomycetidae</taxon>
        <taxon>Mycosphaerellales</taxon>
        <taxon>Mycosphaerellaceae</taxon>
        <taxon>Lecanosticta</taxon>
    </lineage>
</organism>
<dbReference type="InterPro" id="IPR040692">
    <property type="entry name" value="UGGT_TRXL_3"/>
</dbReference>
<evidence type="ECO:0000259" key="12">
    <source>
        <dbReference type="Pfam" id="PF18401"/>
    </source>
</evidence>
<feature type="domain" description="UGGT thioredoxin-like" evidence="13">
    <location>
        <begin position="411"/>
        <end position="655"/>
    </location>
</feature>
<keyword evidence="6 10" id="KW-0732">Signal</keyword>
<dbReference type="GO" id="GO:0051082">
    <property type="term" value="F:unfolded protein binding"/>
    <property type="evidence" value="ECO:0007669"/>
    <property type="project" value="TreeGrafter"/>
</dbReference>
<evidence type="ECO:0000256" key="9">
    <source>
        <dbReference type="SAM" id="MobiDB-lite"/>
    </source>
</evidence>
<dbReference type="Pfam" id="PF18403">
    <property type="entry name" value="Thioredoxin_15"/>
    <property type="match status" value="1"/>
</dbReference>
<comment type="subcellular location">
    <subcellularLocation>
        <location evidence="2">Endoplasmic reticulum lumen</location>
    </subcellularLocation>
</comment>
<dbReference type="Pfam" id="PF18400">
    <property type="entry name" value="Thioredoxin_12"/>
    <property type="match status" value="1"/>
</dbReference>
<dbReference type="Pfam" id="PF18404">
    <property type="entry name" value="Glyco_transf_24"/>
    <property type="match status" value="1"/>
</dbReference>
<dbReference type="EMBL" id="CAVMBE010000052">
    <property type="protein sequence ID" value="CAK4031719.1"/>
    <property type="molecule type" value="Genomic_DNA"/>
</dbReference>
<dbReference type="GO" id="GO:0036503">
    <property type="term" value="P:ERAD pathway"/>
    <property type="evidence" value="ECO:0007669"/>
    <property type="project" value="TreeGrafter"/>
</dbReference>
<dbReference type="CDD" id="cd06432">
    <property type="entry name" value="GT8_HUGT1_C_like"/>
    <property type="match status" value="1"/>
</dbReference>
<evidence type="ECO:0000256" key="5">
    <source>
        <dbReference type="ARBA" id="ARBA00022679"/>
    </source>
</evidence>
<dbReference type="InterPro" id="IPR040693">
    <property type="entry name" value="UGGT_TRXL_1"/>
</dbReference>
<feature type="domain" description="UGGT thioredoxin-like" evidence="11">
    <location>
        <begin position="37"/>
        <end position="226"/>
    </location>
</feature>
<dbReference type="Proteomes" id="UP001296104">
    <property type="component" value="Unassembled WGS sequence"/>
</dbReference>
<feature type="domain" description="Glucosyltransferase 24 catalytic" evidence="15">
    <location>
        <begin position="1227"/>
        <end position="1492"/>
    </location>
</feature>
<feature type="region of interest" description="Disordered" evidence="9">
    <location>
        <begin position="1500"/>
        <end position="1559"/>
    </location>
</feature>
<dbReference type="GO" id="GO:0018279">
    <property type="term" value="P:protein N-linked glycosylation via asparagine"/>
    <property type="evidence" value="ECO:0007669"/>
    <property type="project" value="TreeGrafter"/>
</dbReference>
<evidence type="ECO:0000256" key="7">
    <source>
        <dbReference type="ARBA" id="ARBA00022824"/>
    </source>
</evidence>
<evidence type="ECO:0000256" key="6">
    <source>
        <dbReference type="ARBA" id="ARBA00022729"/>
    </source>
</evidence>
<evidence type="ECO:0000256" key="3">
    <source>
        <dbReference type="ARBA" id="ARBA00004922"/>
    </source>
</evidence>
<dbReference type="Pfam" id="PF18401">
    <property type="entry name" value="Thioredoxin_13"/>
    <property type="match status" value="1"/>
</dbReference>